<accession>A0A9P4TR98</accession>
<keyword evidence="3" id="KW-0812">Transmembrane</keyword>
<feature type="transmembrane region" description="Helical" evidence="3">
    <location>
        <begin position="54"/>
        <end position="82"/>
    </location>
</feature>
<dbReference type="EMBL" id="ML986580">
    <property type="protein sequence ID" value="KAF2270219.1"/>
    <property type="molecule type" value="Genomic_DNA"/>
</dbReference>
<protein>
    <submittedName>
        <fullName evidence="4">Uncharacterized protein</fullName>
    </submittedName>
</protein>
<sequence>MSSSHNSSPPSPARPTSKNPLHHTSGNSTATTLLEPPKMSHNPFSNRVFCPCPYLMLATFFWFIFLLPILFLFSFFTGWSFYKFKRKWDYKAKKREIKIKDTELRAKRLLEKERELKEKERELNERIAGARGDLRGVAERGTLGVRSKEVRMLESAAPWRSRAFSFDSGRTRLPVKGREKSADEHRAKGEL</sequence>
<evidence type="ECO:0000256" key="2">
    <source>
        <dbReference type="SAM" id="MobiDB-lite"/>
    </source>
</evidence>
<evidence type="ECO:0000256" key="1">
    <source>
        <dbReference type="SAM" id="Coils"/>
    </source>
</evidence>
<organism evidence="4 5">
    <name type="scientific">Lojkania enalia</name>
    <dbReference type="NCBI Taxonomy" id="147567"/>
    <lineage>
        <taxon>Eukaryota</taxon>
        <taxon>Fungi</taxon>
        <taxon>Dikarya</taxon>
        <taxon>Ascomycota</taxon>
        <taxon>Pezizomycotina</taxon>
        <taxon>Dothideomycetes</taxon>
        <taxon>Pleosporomycetidae</taxon>
        <taxon>Pleosporales</taxon>
        <taxon>Pleosporales incertae sedis</taxon>
        <taxon>Lojkania</taxon>
    </lineage>
</organism>
<evidence type="ECO:0000256" key="3">
    <source>
        <dbReference type="SAM" id="Phobius"/>
    </source>
</evidence>
<evidence type="ECO:0000313" key="4">
    <source>
        <dbReference type="EMBL" id="KAF2270219.1"/>
    </source>
</evidence>
<comment type="caution">
    <text evidence="4">The sequence shown here is derived from an EMBL/GenBank/DDBJ whole genome shotgun (WGS) entry which is preliminary data.</text>
</comment>
<dbReference type="Proteomes" id="UP000800093">
    <property type="component" value="Unassembled WGS sequence"/>
</dbReference>
<gene>
    <name evidence="4" type="ORF">CC78DRAFT_574348</name>
</gene>
<feature type="region of interest" description="Disordered" evidence="2">
    <location>
        <begin position="1"/>
        <end position="36"/>
    </location>
</feature>
<keyword evidence="3" id="KW-0472">Membrane</keyword>
<feature type="compositionally biased region" description="Polar residues" evidence="2">
    <location>
        <begin position="14"/>
        <end position="32"/>
    </location>
</feature>
<feature type="coiled-coil region" evidence="1">
    <location>
        <begin position="92"/>
        <end position="133"/>
    </location>
</feature>
<keyword evidence="1" id="KW-0175">Coiled coil</keyword>
<keyword evidence="5" id="KW-1185">Reference proteome</keyword>
<reference evidence="5" key="1">
    <citation type="journal article" date="2020" name="Stud. Mycol.">
        <title>101 Dothideomycetes genomes: A test case for predicting lifestyles and emergence of pathogens.</title>
        <authorList>
            <person name="Haridas S."/>
            <person name="Albert R."/>
            <person name="Binder M."/>
            <person name="Bloem J."/>
            <person name="LaButti K."/>
            <person name="Salamov A."/>
            <person name="Andreopoulos B."/>
            <person name="Baker S."/>
            <person name="Barry K."/>
            <person name="Bills G."/>
            <person name="Bluhm B."/>
            <person name="Cannon C."/>
            <person name="Castanera R."/>
            <person name="Culley D."/>
            <person name="Daum C."/>
            <person name="Ezra D."/>
            <person name="Gonzalez J."/>
            <person name="Henrissat B."/>
            <person name="Kuo A."/>
            <person name="Liang C."/>
            <person name="Lipzen A."/>
            <person name="Lutzoni F."/>
            <person name="Magnuson J."/>
            <person name="Mondo S."/>
            <person name="Nolan M."/>
            <person name="Ohm R."/>
            <person name="Pangilinan J."/>
            <person name="Park H.-J."/>
            <person name="Ramirez L."/>
            <person name="Alfaro M."/>
            <person name="Sun H."/>
            <person name="Tritt A."/>
            <person name="Yoshinaga Y."/>
            <person name="Zwiers L.-H."/>
            <person name="Turgeon B."/>
            <person name="Goodwin S."/>
            <person name="Spatafora J."/>
            <person name="Crous P."/>
            <person name="Grigoriev I."/>
        </authorList>
    </citation>
    <scope>NUCLEOTIDE SEQUENCE [LARGE SCALE GENOMIC DNA]</scope>
    <source>
        <strain evidence="5">CBS 304.66</strain>
    </source>
</reference>
<dbReference type="AlphaFoldDB" id="A0A9P4TR98"/>
<name>A0A9P4TR98_9PLEO</name>
<keyword evidence="3" id="KW-1133">Transmembrane helix</keyword>
<evidence type="ECO:0000313" key="5">
    <source>
        <dbReference type="Proteomes" id="UP000800093"/>
    </source>
</evidence>
<proteinExistence type="predicted"/>